<evidence type="ECO:0000313" key="5">
    <source>
        <dbReference type="Proteomes" id="UP000004491"/>
    </source>
</evidence>
<dbReference type="AlphaFoldDB" id="G2DEF4"/>
<dbReference type="SMART" id="SM00448">
    <property type="entry name" value="REC"/>
    <property type="match status" value="1"/>
</dbReference>
<dbReference type="Pfam" id="PF00072">
    <property type="entry name" value="Response_reg"/>
    <property type="match status" value="1"/>
</dbReference>
<dbReference type="Proteomes" id="UP000004491">
    <property type="component" value="Unassembled WGS sequence"/>
</dbReference>
<dbReference type="InterPro" id="IPR001789">
    <property type="entry name" value="Sig_transdc_resp-reg_receiver"/>
</dbReference>
<gene>
    <name evidence="4" type="ORF">Rifp1Sym_bz00140</name>
</gene>
<dbReference type="InterPro" id="IPR050595">
    <property type="entry name" value="Bact_response_regulator"/>
</dbReference>
<evidence type="ECO:0000256" key="2">
    <source>
        <dbReference type="PROSITE-ProRule" id="PRU00169"/>
    </source>
</evidence>
<dbReference type="GO" id="GO:0000160">
    <property type="term" value="P:phosphorelay signal transduction system"/>
    <property type="evidence" value="ECO:0007669"/>
    <property type="project" value="InterPro"/>
</dbReference>
<proteinExistence type="predicted"/>
<feature type="domain" description="Response regulatory" evidence="3">
    <location>
        <begin position="12"/>
        <end position="127"/>
    </location>
</feature>
<sequence>MWKCFGDEMLQKVLFVDDEPQVLASLQRALRREPFEIVVAGSAQEALAILERETVDVVVSDEEMPGMSGSELLAEIYRLYPDTVRMILTGKASLEGAIKAINEGQISRFFTKPANTIDLVVTIRQALQQKALMCESRRLLRAARDQSSLLEELERRQPGISAIQRDTAGRILIEEEQGDFNSLIQEIQQQVKKSERALSLRKRK</sequence>
<dbReference type="InterPro" id="IPR011006">
    <property type="entry name" value="CheY-like_superfamily"/>
</dbReference>
<dbReference type="SUPFAM" id="SSF52172">
    <property type="entry name" value="CheY-like"/>
    <property type="match status" value="1"/>
</dbReference>
<comment type="caution">
    <text evidence="4">The sequence shown here is derived from an EMBL/GenBank/DDBJ whole genome shotgun (WGS) entry which is preliminary data.</text>
</comment>
<dbReference type="PROSITE" id="PS50110">
    <property type="entry name" value="RESPONSE_REGULATORY"/>
    <property type="match status" value="1"/>
</dbReference>
<reference evidence="4" key="1">
    <citation type="journal article" date="2011" name="ISME J.">
        <title>The endosymbionts of the deep-sea tubeworms Riftia pachyptila and Tevnia jerichonana share an identical physiology as revealed by proteogenomic analyses.</title>
        <authorList>
            <person name="Gardebrecht A."/>
            <person name="Markert S."/>
            <person name="Felbeck H."/>
            <person name="Thuermer A."/>
            <person name="Albrecht D."/>
            <person name="Wollherr A."/>
            <person name="Kabisch J."/>
            <person name="Lehmann R."/>
            <person name="Daniel R."/>
            <person name="Liesegang H."/>
            <person name="Hecker M."/>
            <person name="Sievert S.M."/>
            <person name="Schweder T."/>
        </authorList>
    </citation>
    <scope>NUCLEOTIDE SEQUENCE [LARGE SCALE GENOMIC DNA]</scope>
</reference>
<feature type="modified residue" description="4-aspartylphosphate" evidence="2">
    <location>
        <position position="61"/>
    </location>
</feature>
<dbReference type="PATRIC" id="fig|1048808.3.peg.1998"/>
<dbReference type="CDD" id="cd17569">
    <property type="entry name" value="REC_HupR-like"/>
    <property type="match status" value="1"/>
</dbReference>
<dbReference type="PANTHER" id="PTHR44591:SF19">
    <property type="entry name" value="TWO-COMPONENT RESPONSE REGULATOR-RELATED"/>
    <property type="match status" value="1"/>
</dbReference>
<keyword evidence="5" id="KW-1185">Reference proteome</keyword>
<dbReference type="EMBL" id="AFOC01000053">
    <property type="protein sequence ID" value="EGV51008.1"/>
    <property type="molecule type" value="Genomic_DNA"/>
</dbReference>
<name>G2DEF4_9GAMM</name>
<dbReference type="PANTHER" id="PTHR44591">
    <property type="entry name" value="STRESS RESPONSE REGULATOR PROTEIN 1"/>
    <property type="match status" value="1"/>
</dbReference>
<organism evidence="4 5">
    <name type="scientific">endosymbiont of Riftia pachyptila</name>
    <name type="common">vent Ph05</name>
    <dbReference type="NCBI Taxonomy" id="1048808"/>
    <lineage>
        <taxon>Bacteria</taxon>
        <taxon>Pseudomonadati</taxon>
        <taxon>Pseudomonadota</taxon>
        <taxon>Gammaproteobacteria</taxon>
        <taxon>sulfur-oxidizing symbionts</taxon>
    </lineage>
</organism>
<dbReference type="Gene3D" id="3.40.50.2300">
    <property type="match status" value="1"/>
</dbReference>
<evidence type="ECO:0000313" key="4">
    <source>
        <dbReference type="EMBL" id="EGV51008.1"/>
    </source>
</evidence>
<evidence type="ECO:0000259" key="3">
    <source>
        <dbReference type="PROSITE" id="PS50110"/>
    </source>
</evidence>
<evidence type="ECO:0000256" key="1">
    <source>
        <dbReference type="ARBA" id="ARBA00022553"/>
    </source>
</evidence>
<keyword evidence="1 2" id="KW-0597">Phosphoprotein</keyword>
<accession>G2DEF4</accession>
<protein>
    <submittedName>
        <fullName evidence="4">CheV-like response regulator receiver domain protein</fullName>
    </submittedName>
</protein>